<reference evidence="1 2" key="1">
    <citation type="submission" date="2023-05" db="EMBL/GenBank/DDBJ databases">
        <title>B98-5 Cell Line De Novo Hybrid Assembly: An Optical Mapping Approach.</title>
        <authorList>
            <person name="Kananen K."/>
            <person name="Auerbach J.A."/>
            <person name="Kautto E."/>
            <person name="Blachly J.S."/>
        </authorList>
    </citation>
    <scope>NUCLEOTIDE SEQUENCE [LARGE SCALE GENOMIC DNA]</scope>
    <source>
        <strain evidence="1">B95-8</strain>
        <tissue evidence="1">Cell line</tissue>
    </source>
</reference>
<comment type="caution">
    <text evidence="1">The sequence shown here is derived from an EMBL/GenBank/DDBJ whole genome shotgun (WGS) entry which is preliminary data.</text>
</comment>
<accession>A0ABQ9UTW3</accession>
<name>A0ABQ9UTW3_SAGOE</name>
<dbReference type="Proteomes" id="UP001266305">
    <property type="component" value="Unassembled WGS sequence"/>
</dbReference>
<dbReference type="EMBL" id="JASSZA010000010">
    <property type="protein sequence ID" value="KAK2100528.1"/>
    <property type="molecule type" value="Genomic_DNA"/>
</dbReference>
<gene>
    <name evidence="1" type="ORF">P7K49_021876</name>
</gene>
<keyword evidence="2" id="KW-1185">Reference proteome</keyword>
<evidence type="ECO:0000313" key="2">
    <source>
        <dbReference type="Proteomes" id="UP001266305"/>
    </source>
</evidence>
<protein>
    <submittedName>
        <fullName evidence="1">Uncharacterized protein</fullName>
    </submittedName>
</protein>
<organism evidence="1 2">
    <name type="scientific">Saguinus oedipus</name>
    <name type="common">Cotton-top tamarin</name>
    <name type="synonym">Oedipomidas oedipus</name>
    <dbReference type="NCBI Taxonomy" id="9490"/>
    <lineage>
        <taxon>Eukaryota</taxon>
        <taxon>Metazoa</taxon>
        <taxon>Chordata</taxon>
        <taxon>Craniata</taxon>
        <taxon>Vertebrata</taxon>
        <taxon>Euteleostomi</taxon>
        <taxon>Mammalia</taxon>
        <taxon>Eutheria</taxon>
        <taxon>Euarchontoglires</taxon>
        <taxon>Primates</taxon>
        <taxon>Haplorrhini</taxon>
        <taxon>Platyrrhini</taxon>
        <taxon>Cebidae</taxon>
        <taxon>Callitrichinae</taxon>
        <taxon>Saguinus</taxon>
    </lineage>
</organism>
<proteinExistence type="predicted"/>
<evidence type="ECO:0000313" key="1">
    <source>
        <dbReference type="EMBL" id="KAK2100528.1"/>
    </source>
</evidence>
<sequence length="190" mass="20696">MQAEMGQMVRTHCQPWVGPGTVQKVSAGGAENCTKSLSRWLVMPESRWPGGPGGVMMAMEGVLGWALEVLRCVTVQVTQLPHLQGPCKWCQVKGRASAKFQKKDMVEPVAVPFDQRLGPVEDTEADVVPKALTCRCLQMPIAPLPPCLPVGLWAEKPQPFHLLHWTGFIPLAHQAPLSEELQAGVGLVFS</sequence>